<dbReference type="InterPro" id="IPR016186">
    <property type="entry name" value="C-type_lectin-like/link_sf"/>
</dbReference>
<keyword evidence="4" id="KW-1185">Reference proteome</keyword>
<proteinExistence type="predicted"/>
<evidence type="ECO:0000256" key="1">
    <source>
        <dbReference type="SAM" id="SignalP"/>
    </source>
</evidence>
<feature type="chain" id="PRO_5020842622" description="C-type lectin domain-containing protein" evidence="1">
    <location>
        <begin position="23"/>
        <end position="445"/>
    </location>
</feature>
<protein>
    <recommendedName>
        <fullName evidence="2">C-type lectin domain-containing protein</fullName>
    </recommendedName>
</protein>
<gene>
    <name evidence="3" type="ORF">L596_027443</name>
</gene>
<evidence type="ECO:0000259" key="2">
    <source>
        <dbReference type="PROSITE" id="PS50041"/>
    </source>
</evidence>
<accession>A0A4U5M4E1</accession>
<reference evidence="3 4" key="2">
    <citation type="journal article" date="2019" name="G3 (Bethesda)">
        <title>Hybrid Assembly of the Genome of the Entomopathogenic Nematode Steinernema carpocapsae Identifies the X-Chromosome.</title>
        <authorList>
            <person name="Serra L."/>
            <person name="Macchietto M."/>
            <person name="Macias-Munoz A."/>
            <person name="McGill C.J."/>
            <person name="Rodriguez I.M."/>
            <person name="Rodriguez B."/>
            <person name="Murad R."/>
            <person name="Mortazavi A."/>
        </authorList>
    </citation>
    <scope>NUCLEOTIDE SEQUENCE [LARGE SCALE GENOMIC DNA]</scope>
    <source>
        <strain evidence="3 4">ALL</strain>
    </source>
</reference>
<dbReference type="SUPFAM" id="SSF56436">
    <property type="entry name" value="C-type lectin-like"/>
    <property type="match status" value="1"/>
</dbReference>
<dbReference type="PROSITE" id="PS50041">
    <property type="entry name" value="C_TYPE_LECTIN_2"/>
    <property type="match status" value="1"/>
</dbReference>
<keyword evidence="1" id="KW-0732">Signal</keyword>
<name>A0A4U5M4E1_STECR</name>
<dbReference type="Proteomes" id="UP000298663">
    <property type="component" value="Unassembled WGS sequence"/>
</dbReference>
<dbReference type="Gene3D" id="3.10.100.10">
    <property type="entry name" value="Mannose-Binding Protein A, subunit A"/>
    <property type="match status" value="1"/>
</dbReference>
<feature type="domain" description="C-type lectin" evidence="2">
    <location>
        <begin position="196"/>
        <end position="274"/>
    </location>
</feature>
<organism evidence="3 4">
    <name type="scientific">Steinernema carpocapsae</name>
    <name type="common">Entomopathogenic nematode</name>
    <dbReference type="NCBI Taxonomy" id="34508"/>
    <lineage>
        <taxon>Eukaryota</taxon>
        <taxon>Metazoa</taxon>
        <taxon>Ecdysozoa</taxon>
        <taxon>Nematoda</taxon>
        <taxon>Chromadorea</taxon>
        <taxon>Rhabditida</taxon>
        <taxon>Tylenchina</taxon>
        <taxon>Panagrolaimomorpha</taxon>
        <taxon>Strongyloidoidea</taxon>
        <taxon>Steinernematidae</taxon>
        <taxon>Steinernema</taxon>
    </lineage>
</organism>
<comment type="caution">
    <text evidence="3">The sequence shown here is derived from an EMBL/GenBank/DDBJ whole genome shotgun (WGS) entry which is preliminary data.</text>
</comment>
<sequence length="445" mass="50403">MRPAGLHFLMLSFLVLVILNHCSKIHYTQISGPVPWNYHTRDVFEVASEQECVKMAFRNNFAVGFVHKNETKMQCELVDYIWTNNCEGDVPDVPVGTSFFMADLRGLSTCSVEKTRMIDIMTNITMCHENAEICRDLKNLEARCSDNFTCTDPCPDTIVGFNRVANTCLFRSDFKELHEWPVNEIFHLCEAPATPIIITSEKENNEIAEIFSDNNFVIGLYLPDDAVWDEKNFKWASGSTSTYRNWAPEYPKKEKGTMVALYGSKAADGFAGKWINVDIIVGNKLLEEMANVCSACSVTRTSSTDMQQHAAPKKPRMSHEPGSNLKVQQQFFIVIVDGILSDLSKCEPHPRTCKELDDLETSYNALNATTTKKQSCPVKKGYYEISKRCVYIGEIYVFAKCPPGYKPMTTESKKENIKIANIANPVFEKEEAVFNRDSWAARVRC</sequence>
<dbReference type="InterPro" id="IPR016187">
    <property type="entry name" value="CTDL_fold"/>
</dbReference>
<evidence type="ECO:0000313" key="3">
    <source>
        <dbReference type="EMBL" id="TKR63634.1"/>
    </source>
</evidence>
<dbReference type="InterPro" id="IPR001304">
    <property type="entry name" value="C-type_lectin-like"/>
</dbReference>
<evidence type="ECO:0000313" key="4">
    <source>
        <dbReference type="Proteomes" id="UP000298663"/>
    </source>
</evidence>
<reference evidence="3 4" key="1">
    <citation type="journal article" date="2015" name="Genome Biol.">
        <title>Comparative genomics of Steinernema reveals deeply conserved gene regulatory networks.</title>
        <authorList>
            <person name="Dillman A.R."/>
            <person name="Macchietto M."/>
            <person name="Porter C.F."/>
            <person name="Rogers A."/>
            <person name="Williams B."/>
            <person name="Antoshechkin I."/>
            <person name="Lee M.M."/>
            <person name="Goodwin Z."/>
            <person name="Lu X."/>
            <person name="Lewis E.E."/>
            <person name="Goodrich-Blair H."/>
            <person name="Stock S.P."/>
            <person name="Adams B.J."/>
            <person name="Sternberg P.W."/>
            <person name="Mortazavi A."/>
        </authorList>
    </citation>
    <scope>NUCLEOTIDE SEQUENCE [LARGE SCALE GENOMIC DNA]</scope>
    <source>
        <strain evidence="3 4">ALL</strain>
    </source>
</reference>
<dbReference type="AlphaFoldDB" id="A0A4U5M4E1"/>
<feature type="signal peptide" evidence="1">
    <location>
        <begin position="1"/>
        <end position="22"/>
    </location>
</feature>
<dbReference type="EMBL" id="AZBU02000010">
    <property type="protein sequence ID" value="TKR63634.1"/>
    <property type="molecule type" value="Genomic_DNA"/>
</dbReference>